<reference evidence="1 2" key="1">
    <citation type="journal article" date="2023" name="Plants (Basel)">
        <title>Bridging the Gap: Combining Genomics and Transcriptomics Approaches to Understand Stylosanthes scabra, an Orphan Legume from the Brazilian Caatinga.</title>
        <authorList>
            <person name="Ferreira-Neto J.R.C."/>
            <person name="da Silva M.D."/>
            <person name="Binneck E."/>
            <person name="de Melo N.F."/>
            <person name="da Silva R.H."/>
            <person name="de Melo A.L.T.M."/>
            <person name="Pandolfi V."/>
            <person name="Bustamante F.O."/>
            <person name="Brasileiro-Vidal A.C."/>
            <person name="Benko-Iseppon A.M."/>
        </authorList>
    </citation>
    <scope>NUCLEOTIDE SEQUENCE [LARGE SCALE GENOMIC DNA]</scope>
    <source>
        <tissue evidence="1">Leaves</tissue>
    </source>
</reference>
<organism evidence="1 2">
    <name type="scientific">Stylosanthes scabra</name>
    <dbReference type="NCBI Taxonomy" id="79078"/>
    <lineage>
        <taxon>Eukaryota</taxon>
        <taxon>Viridiplantae</taxon>
        <taxon>Streptophyta</taxon>
        <taxon>Embryophyta</taxon>
        <taxon>Tracheophyta</taxon>
        <taxon>Spermatophyta</taxon>
        <taxon>Magnoliopsida</taxon>
        <taxon>eudicotyledons</taxon>
        <taxon>Gunneridae</taxon>
        <taxon>Pentapetalae</taxon>
        <taxon>rosids</taxon>
        <taxon>fabids</taxon>
        <taxon>Fabales</taxon>
        <taxon>Fabaceae</taxon>
        <taxon>Papilionoideae</taxon>
        <taxon>50 kb inversion clade</taxon>
        <taxon>dalbergioids sensu lato</taxon>
        <taxon>Dalbergieae</taxon>
        <taxon>Pterocarpus clade</taxon>
        <taxon>Stylosanthes</taxon>
    </lineage>
</organism>
<dbReference type="EMBL" id="JASCZI010000585">
    <property type="protein sequence ID" value="MED6112542.1"/>
    <property type="molecule type" value="Genomic_DNA"/>
</dbReference>
<protein>
    <submittedName>
        <fullName evidence="1">Uncharacterized protein</fullName>
    </submittedName>
</protein>
<gene>
    <name evidence="1" type="ORF">PIB30_062658</name>
</gene>
<name>A0ABU6QLY9_9FABA</name>
<keyword evidence="2" id="KW-1185">Reference proteome</keyword>
<evidence type="ECO:0000313" key="2">
    <source>
        <dbReference type="Proteomes" id="UP001341840"/>
    </source>
</evidence>
<comment type="caution">
    <text evidence="1">The sequence shown here is derived from an EMBL/GenBank/DDBJ whole genome shotgun (WGS) entry which is preliminary data.</text>
</comment>
<evidence type="ECO:0000313" key="1">
    <source>
        <dbReference type="EMBL" id="MED6112542.1"/>
    </source>
</evidence>
<dbReference type="Proteomes" id="UP001341840">
    <property type="component" value="Unassembled WGS sequence"/>
</dbReference>
<sequence>MGSEIIYYEIERRDKYEDSEERADSDLAVVKTRRYHFDDDSFVHPLHSVRFDPDHPYELPIENLLALSVRSLRPRENPHLEGQEVSSSQDRRIWEAGRPIKSWELILSSEDWMYEGDEVEDKGEEVDKNEDAIAVKVGEKKEVEEEEDMEEDELEEEMHALPRPMDVDADEEYLQYLEELRQHPNTLSFIVVRRLPSVPLTTRSLSFQMDT</sequence>
<proteinExistence type="predicted"/>
<accession>A0ABU6QLY9</accession>